<gene>
    <name evidence="2" type="primary">spoIVB</name>
    <name evidence="2" type="ORF">IAC85_03345</name>
</gene>
<comment type="caution">
    <text evidence="2">The sequence shown here is derived from an EMBL/GenBank/DDBJ whole genome shotgun (WGS) entry which is preliminary data.</text>
</comment>
<sequence length="331" mass="35691">MKLKHKLHFFLAFILFILPISVWAIPEYVVPGGENIGIKVSNEGVIVVGFYEVDGVDVGRESGLVLGDVIKKVNGEAVSSIDDMVAKMETGDIENTRITYERNGKEYDTTLSVTKDDNGVYKTGLYVKDSILGIGSITYIDTSSGIATYGALGHEIDEKNTAYKIEVKEGKIFASTVTGITKGTATTPGSKNARFDSSKILGNIKANEASGIYGTYSEEVTKEAMKVGTKDDIQIGPATILTVLNGDEVEEFDIEILNLDPDHETKNILFQVTDERLLESTGGIVQGMSGSPIIQNDMIIGAVTHVVVSDPAKGYGIYLTTMLDEAEKQGT</sequence>
<protein>
    <submittedName>
        <fullName evidence="2">SpoIVB peptidase</fullName>
        <ecNumber evidence="2">3.4.21.116</ecNumber>
    </submittedName>
</protein>
<evidence type="ECO:0000259" key="1">
    <source>
        <dbReference type="PROSITE" id="PS51494"/>
    </source>
</evidence>
<reference evidence="2" key="1">
    <citation type="submission" date="2020-10" db="EMBL/GenBank/DDBJ databases">
        <authorList>
            <person name="Gilroy R."/>
        </authorList>
    </citation>
    <scope>NUCLEOTIDE SEQUENCE</scope>
    <source>
        <strain evidence="2">CHK165-10780</strain>
    </source>
</reference>
<dbReference type="PROSITE" id="PS51494">
    <property type="entry name" value="SPOIVB"/>
    <property type="match status" value="1"/>
</dbReference>
<dbReference type="InterPro" id="IPR014219">
    <property type="entry name" value="SpoIVB"/>
</dbReference>
<dbReference type="Proteomes" id="UP000886725">
    <property type="component" value="Unassembled WGS sequence"/>
</dbReference>
<dbReference type="Pfam" id="PF05580">
    <property type="entry name" value="Peptidase_S55"/>
    <property type="match status" value="1"/>
</dbReference>
<dbReference type="NCBIfam" id="TIGR02860">
    <property type="entry name" value="spore_IV_B"/>
    <property type="match status" value="1"/>
</dbReference>
<dbReference type="Gene3D" id="2.30.42.10">
    <property type="match status" value="1"/>
</dbReference>
<organism evidence="2 3">
    <name type="scientific">Candidatus Faecenecus gallistercoris</name>
    <dbReference type="NCBI Taxonomy" id="2840793"/>
    <lineage>
        <taxon>Bacteria</taxon>
        <taxon>Bacillati</taxon>
        <taxon>Bacillota</taxon>
        <taxon>Bacillota incertae sedis</taxon>
        <taxon>Candidatus Faecenecus</taxon>
    </lineage>
</organism>
<accession>A0A9D0YZ66</accession>
<name>A0A9D0YZ66_9FIRM</name>
<dbReference type="EC" id="3.4.21.116" evidence="2"/>
<dbReference type="AlphaFoldDB" id="A0A9D0YZ66"/>
<reference evidence="2" key="2">
    <citation type="journal article" date="2021" name="PeerJ">
        <title>Extensive microbial diversity within the chicken gut microbiome revealed by metagenomics and culture.</title>
        <authorList>
            <person name="Gilroy R."/>
            <person name="Ravi A."/>
            <person name="Getino M."/>
            <person name="Pursley I."/>
            <person name="Horton D.L."/>
            <person name="Alikhan N.F."/>
            <person name="Baker D."/>
            <person name="Gharbi K."/>
            <person name="Hall N."/>
            <person name="Watson M."/>
            <person name="Adriaenssens E.M."/>
            <person name="Foster-Nyarko E."/>
            <person name="Jarju S."/>
            <person name="Secka A."/>
            <person name="Antonio M."/>
            <person name="Oren A."/>
            <person name="Chaudhuri R.R."/>
            <person name="La Ragione R."/>
            <person name="Hildebrand F."/>
            <person name="Pallen M.J."/>
        </authorList>
    </citation>
    <scope>NUCLEOTIDE SEQUENCE</scope>
    <source>
        <strain evidence="2">CHK165-10780</strain>
    </source>
</reference>
<proteinExistence type="predicted"/>
<feature type="domain" description="Peptidase S55" evidence="1">
    <location>
        <begin position="104"/>
        <end position="331"/>
    </location>
</feature>
<dbReference type="InterPro" id="IPR036034">
    <property type="entry name" value="PDZ_sf"/>
</dbReference>
<evidence type="ECO:0000313" key="3">
    <source>
        <dbReference type="Proteomes" id="UP000886725"/>
    </source>
</evidence>
<dbReference type="SUPFAM" id="SSF50156">
    <property type="entry name" value="PDZ domain-like"/>
    <property type="match status" value="1"/>
</dbReference>
<dbReference type="InterPro" id="IPR008763">
    <property type="entry name" value="Peptidase_S55"/>
</dbReference>
<keyword evidence="2" id="KW-0378">Hydrolase</keyword>
<evidence type="ECO:0000313" key="2">
    <source>
        <dbReference type="EMBL" id="HIQ64754.1"/>
    </source>
</evidence>
<dbReference type="GO" id="GO:0016787">
    <property type="term" value="F:hydrolase activity"/>
    <property type="evidence" value="ECO:0007669"/>
    <property type="project" value="UniProtKB-KW"/>
</dbReference>
<dbReference type="EMBL" id="DVFU01000064">
    <property type="protein sequence ID" value="HIQ64754.1"/>
    <property type="molecule type" value="Genomic_DNA"/>
</dbReference>